<evidence type="ECO:0000313" key="2">
    <source>
        <dbReference type="Proteomes" id="UP000245207"/>
    </source>
</evidence>
<comment type="caution">
    <text evidence="1">The sequence shown here is derived from an EMBL/GenBank/DDBJ whole genome shotgun (WGS) entry which is preliminary data.</text>
</comment>
<name>A0A2U1NPJ7_ARTAN</name>
<accession>A0A2U1NPJ7</accession>
<keyword evidence="2" id="KW-1185">Reference proteome</keyword>
<evidence type="ECO:0000313" key="1">
    <source>
        <dbReference type="EMBL" id="PWA75433.1"/>
    </source>
</evidence>
<protein>
    <submittedName>
        <fullName evidence="1">Pentatricopeptide repeat-containing protein</fullName>
    </submittedName>
</protein>
<organism evidence="1 2">
    <name type="scientific">Artemisia annua</name>
    <name type="common">Sweet wormwood</name>
    <dbReference type="NCBI Taxonomy" id="35608"/>
    <lineage>
        <taxon>Eukaryota</taxon>
        <taxon>Viridiplantae</taxon>
        <taxon>Streptophyta</taxon>
        <taxon>Embryophyta</taxon>
        <taxon>Tracheophyta</taxon>
        <taxon>Spermatophyta</taxon>
        <taxon>Magnoliopsida</taxon>
        <taxon>eudicotyledons</taxon>
        <taxon>Gunneridae</taxon>
        <taxon>Pentapetalae</taxon>
        <taxon>asterids</taxon>
        <taxon>campanulids</taxon>
        <taxon>Asterales</taxon>
        <taxon>Asteraceae</taxon>
        <taxon>Asteroideae</taxon>
        <taxon>Anthemideae</taxon>
        <taxon>Artemisiinae</taxon>
        <taxon>Artemisia</taxon>
    </lineage>
</organism>
<sequence>MDKATKLDVCLMFFMKGIDATYTITKSELMEQGKIDTALSLHLVLKLGLFAYLACIRNRLLWSVRLKEAELVFNGQLNKDPYKLIKAYSLADRFEDPVELLDKRPHKILSSIMIWCIKETAICIKRWSSLNSFATVSRLFHACSCIGSLRMGNGALVDMYFKCGNINDAQSSFTSIVNPIVVAMNCFALWICTS</sequence>
<dbReference type="Proteomes" id="UP000245207">
    <property type="component" value="Unassembled WGS sequence"/>
</dbReference>
<proteinExistence type="predicted"/>
<dbReference type="AlphaFoldDB" id="A0A2U1NPJ7"/>
<gene>
    <name evidence="1" type="ORF">CTI12_AA242880</name>
</gene>
<reference evidence="1 2" key="1">
    <citation type="journal article" date="2018" name="Mol. Plant">
        <title>The genome of Artemisia annua provides insight into the evolution of Asteraceae family and artemisinin biosynthesis.</title>
        <authorList>
            <person name="Shen Q."/>
            <person name="Zhang L."/>
            <person name="Liao Z."/>
            <person name="Wang S."/>
            <person name="Yan T."/>
            <person name="Shi P."/>
            <person name="Liu M."/>
            <person name="Fu X."/>
            <person name="Pan Q."/>
            <person name="Wang Y."/>
            <person name="Lv Z."/>
            <person name="Lu X."/>
            <person name="Zhang F."/>
            <person name="Jiang W."/>
            <person name="Ma Y."/>
            <person name="Chen M."/>
            <person name="Hao X."/>
            <person name="Li L."/>
            <person name="Tang Y."/>
            <person name="Lv G."/>
            <person name="Zhou Y."/>
            <person name="Sun X."/>
            <person name="Brodelius P.E."/>
            <person name="Rose J.K.C."/>
            <person name="Tang K."/>
        </authorList>
    </citation>
    <scope>NUCLEOTIDE SEQUENCE [LARGE SCALE GENOMIC DNA]</scope>
    <source>
        <strain evidence="2">cv. Huhao1</strain>
        <tissue evidence="1">Leaf</tissue>
    </source>
</reference>
<dbReference type="EMBL" id="PKPP01002412">
    <property type="protein sequence ID" value="PWA75433.1"/>
    <property type="molecule type" value="Genomic_DNA"/>
</dbReference>